<dbReference type="Proteomes" id="UP000250043">
    <property type="component" value="Unassembled WGS sequence"/>
</dbReference>
<keyword evidence="2" id="KW-1185">Reference proteome</keyword>
<dbReference type="OrthoDB" id="3192267at2759"/>
<protein>
    <submittedName>
        <fullName evidence="1">Uncharacterized protein</fullName>
    </submittedName>
</protein>
<evidence type="ECO:0000313" key="1">
    <source>
        <dbReference type="EMBL" id="OCH96483.1"/>
    </source>
</evidence>
<dbReference type="EMBL" id="KV722330">
    <property type="protein sequence ID" value="OCH96483.1"/>
    <property type="molecule type" value="Genomic_DNA"/>
</dbReference>
<sequence>MSSLAEPPFYVLVSHRQPSAEPSIPTSSTLSHPTIEYHYADDAPHSLLPQFPGEHVIVLDCDPAHSVHANAKSLSSELAVTGLRVTDPPGAGVAHEQPNRNGKMYIVETMTNNQERAVEEHVSPQEALARFKQRNAILRQALEYPEPTHANGVVASESASV</sequence>
<organism evidence="1 2">
    <name type="scientific">Obba rivulosa</name>
    <dbReference type="NCBI Taxonomy" id="1052685"/>
    <lineage>
        <taxon>Eukaryota</taxon>
        <taxon>Fungi</taxon>
        <taxon>Dikarya</taxon>
        <taxon>Basidiomycota</taxon>
        <taxon>Agaricomycotina</taxon>
        <taxon>Agaricomycetes</taxon>
        <taxon>Polyporales</taxon>
        <taxon>Gelatoporiaceae</taxon>
        <taxon>Obba</taxon>
    </lineage>
</organism>
<evidence type="ECO:0000313" key="2">
    <source>
        <dbReference type="Proteomes" id="UP000250043"/>
    </source>
</evidence>
<name>A0A8E2DVN9_9APHY</name>
<accession>A0A8E2DVN9</accession>
<reference evidence="1 2" key="1">
    <citation type="submission" date="2016-07" db="EMBL/GenBank/DDBJ databases">
        <title>Draft genome of the white-rot fungus Obba rivulosa 3A-2.</title>
        <authorList>
            <consortium name="DOE Joint Genome Institute"/>
            <person name="Miettinen O."/>
            <person name="Riley R."/>
            <person name="Acob R."/>
            <person name="Barry K."/>
            <person name="Cullen D."/>
            <person name="De Vries R."/>
            <person name="Hainaut M."/>
            <person name="Hatakka A."/>
            <person name="Henrissat B."/>
            <person name="Hilden K."/>
            <person name="Kuo R."/>
            <person name="Labutti K."/>
            <person name="Lipzen A."/>
            <person name="Makela M.R."/>
            <person name="Sandor L."/>
            <person name="Spatafora J.W."/>
            <person name="Grigoriev I.V."/>
            <person name="Hibbett D.S."/>
        </authorList>
    </citation>
    <scope>NUCLEOTIDE SEQUENCE [LARGE SCALE GENOMIC DNA]</scope>
    <source>
        <strain evidence="1 2">3A-2</strain>
    </source>
</reference>
<proteinExistence type="predicted"/>
<gene>
    <name evidence="1" type="ORF">OBBRIDRAFT_743164</name>
</gene>
<dbReference type="AlphaFoldDB" id="A0A8E2DVN9"/>